<sequence>MSDIEDTDIETKVAPAKVVTHQLSSDEIAPQTSQKSDIDGLGKFLFQMHSLHYTALLFAQEETMLQFYEHVVVATITTRLWCFPKACQTIVIPRFKIVDASFTFGPRRIPAIVWLLLLISIVFLIAGGSSGGCSADLSTGSSCGLLVIGCLLLVVFTPAILLAFCFRKRHHLYLDVKSQKRIGSGVGVTTYDFRFKKFAFENAAYNQAVVDEFYLMDYVYGPLGKCGNESMSRYHLLSHFHNVNLANPILPLHGDESFVDLVVSAGNGGTCFHKQKQVNHYSQ</sequence>
<proteinExistence type="predicted"/>
<keyword evidence="1" id="KW-0812">Transmembrane</keyword>
<name>A0ABD3NHV8_9STRA</name>
<organism evidence="2 3">
    <name type="scientific">Cyclotella cryptica</name>
    <dbReference type="NCBI Taxonomy" id="29204"/>
    <lineage>
        <taxon>Eukaryota</taxon>
        <taxon>Sar</taxon>
        <taxon>Stramenopiles</taxon>
        <taxon>Ochrophyta</taxon>
        <taxon>Bacillariophyta</taxon>
        <taxon>Coscinodiscophyceae</taxon>
        <taxon>Thalassiosirophycidae</taxon>
        <taxon>Stephanodiscales</taxon>
        <taxon>Stephanodiscaceae</taxon>
        <taxon>Cyclotella</taxon>
    </lineage>
</organism>
<evidence type="ECO:0000313" key="3">
    <source>
        <dbReference type="Proteomes" id="UP001516023"/>
    </source>
</evidence>
<keyword evidence="3" id="KW-1185">Reference proteome</keyword>
<evidence type="ECO:0000313" key="2">
    <source>
        <dbReference type="EMBL" id="KAL3775489.1"/>
    </source>
</evidence>
<dbReference type="EMBL" id="JABMIG020000535">
    <property type="protein sequence ID" value="KAL3775489.1"/>
    <property type="molecule type" value="Genomic_DNA"/>
</dbReference>
<dbReference type="AlphaFoldDB" id="A0ABD3NHV8"/>
<comment type="caution">
    <text evidence="2">The sequence shown here is derived from an EMBL/GenBank/DDBJ whole genome shotgun (WGS) entry which is preliminary data.</text>
</comment>
<accession>A0ABD3NHV8</accession>
<reference evidence="2 3" key="1">
    <citation type="journal article" date="2020" name="G3 (Bethesda)">
        <title>Improved Reference Genome for Cyclotella cryptica CCMP332, a Model for Cell Wall Morphogenesis, Salinity Adaptation, and Lipid Production in Diatoms (Bacillariophyta).</title>
        <authorList>
            <person name="Roberts W.R."/>
            <person name="Downey K.M."/>
            <person name="Ruck E.C."/>
            <person name="Traller J.C."/>
            <person name="Alverson A.J."/>
        </authorList>
    </citation>
    <scope>NUCLEOTIDE SEQUENCE [LARGE SCALE GENOMIC DNA]</scope>
    <source>
        <strain evidence="2 3">CCMP332</strain>
    </source>
</reference>
<keyword evidence="1" id="KW-0472">Membrane</keyword>
<dbReference type="Proteomes" id="UP001516023">
    <property type="component" value="Unassembled WGS sequence"/>
</dbReference>
<feature type="transmembrane region" description="Helical" evidence="1">
    <location>
        <begin position="111"/>
        <end position="132"/>
    </location>
</feature>
<protein>
    <submittedName>
        <fullName evidence="2">Uncharacterized protein</fullName>
    </submittedName>
</protein>
<gene>
    <name evidence="2" type="ORF">HJC23_013540</name>
</gene>
<keyword evidence="1" id="KW-1133">Transmembrane helix</keyword>
<feature type="transmembrane region" description="Helical" evidence="1">
    <location>
        <begin position="144"/>
        <end position="166"/>
    </location>
</feature>
<evidence type="ECO:0000256" key="1">
    <source>
        <dbReference type="SAM" id="Phobius"/>
    </source>
</evidence>